<dbReference type="InterPro" id="IPR023827">
    <property type="entry name" value="Peptidase_S8_Asp-AS"/>
</dbReference>
<evidence type="ECO:0000313" key="9">
    <source>
        <dbReference type="EMBL" id="MFC7328688.1"/>
    </source>
</evidence>
<dbReference type="PROSITE" id="PS00136">
    <property type="entry name" value="SUBTILASE_ASP"/>
    <property type="match status" value="1"/>
</dbReference>
<proteinExistence type="inferred from homology"/>
<evidence type="ECO:0000256" key="6">
    <source>
        <dbReference type="RuleBase" id="RU003355"/>
    </source>
</evidence>
<evidence type="ECO:0000256" key="1">
    <source>
        <dbReference type="ARBA" id="ARBA00011073"/>
    </source>
</evidence>
<dbReference type="PROSITE" id="PS00138">
    <property type="entry name" value="SUBTILASE_SER"/>
    <property type="match status" value="1"/>
</dbReference>
<dbReference type="SUPFAM" id="SSF52743">
    <property type="entry name" value="Subtilisin-like"/>
    <property type="match status" value="1"/>
</dbReference>
<dbReference type="PROSITE" id="PS51892">
    <property type="entry name" value="SUBTILASE"/>
    <property type="match status" value="1"/>
</dbReference>
<dbReference type="InterPro" id="IPR036852">
    <property type="entry name" value="Peptidase_S8/S53_dom_sf"/>
</dbReference>
<dbReference type="EMBL" id="JBHTBH010000005">
    <property type="protein sequence ID" value="MFC7328688.1"/>
    <property type="molecule type" value="Genomic_DNA"/>
</dbReference>
<comment type="similarity">
    <text evidence="1 5 6">Belongs to the peptidase S8 family.</text>
</comment>
<dbReference type="PRINTS" id="PR00723">
    <property type="entry name" value="SUBTILISIN"/>
</dbReference>
<dbReference type="InterPro" id="IPR023828">
    <property type="entry name" value="Peptidase_S8_Ser-AS"/>
</dbReference>
<keyword evidence="4 5" id="KW-0720">Serine protease</keyword>
<dbReference type="InterPro" id="IPR015500">
    <property type="entry name" value="Peptidase_S8_subtilisin-rel"/>
</dbReference>
<dbReference type="Proteomes" id="UP001596540">
    <property type="component" value="Unassembled WGS sequence"/>
</dbReference>
<dbReference type="InterPro" id="IPR000209">
    <property type="entry name" value="Peptidase_S8/S53_dom"/>
</dbReference>
<keyword evidence="3 5" id="KW-0378">Hydrolase</keyword>
<name>A0ABW2KH57_9ACTN</name>
<accession>A0ABW2KH57</accession>
<dbReference type="InterPro" id="IPR022398">
    <property type="entry name" value="Peptidase_S8_His-AS"/>
</dbReference>
<dbReference type="Gene3D" id="3.40.50.200">
    <property type="entry name" value="Peptidase S8/S53 domain"/>
    <property type="match status" value="1"/>
</dbReference>
<evidence type="ECO:0000256" key="5">
    <source>
        <dbReference type="PROSITE-ProRule" id="PRU01240"/>
    </source>
</evidence>
<organism evidence="9 10">
    <name type="scientific">Marinactinospora rubrisoli</name>
    <dbReference type="NCBI Taxonomy" id="2715399"/>
    <lineage>
        <taxon>Bacteria</taxon>
        <taxon>Bacillati</taxon>
        <taxon>Actinomycetota</taxon>
        <taxon>Actinomycetes</taxon>
        <taxon>Streptosporangiales</taxon>
        <taxon>Nocardiopsidaceae</taxon>
        <taxon>Marinactinospora</taxon>
    </lineage>
</organism>
<feature type="active site" description="Charge relay system" evidence="5">
    <location>
        <position position="260"/>
    </location>
</feature>
<reference evidence="10" key="1">
    <citation type="journal article" date="2019" name="Int. J. Syst. Evol. Microbiol.">
        <title>The Global Catalogue of Microorganisms (GCM) 10K type strain sequencing project: providing services to taxonomists for standard genome sequencing and annotation.</title>
        <authorList>
            <consortium name="The Broad Institute Genomics Platform"/>
            <consortium name="The Broad Institute Genome Sequencing Center for Infectious Disease"/>
            <person name="Wu L."/>
            <person name="Ma J."/>
        </authorList>
    </citation>
    <scope>NUCLEOTIDE SEQUENCE [LARGE SCALE GENOMIC DNA]</scope>
    <source>
        <strain evidence="10">CGMCC 4.7382</strain>
    </source>
</reference>
<evidence type="ECO:0000256" key="2">
    <source>
        <dbReference type="ARBA" id="ARBA00022670"/>
    </source>
</evidence>
<feature type="compositionally biased region" description="Gly residues" evidence="7">
    <location>
        <begin position="435"/>
        <end position="446"/>
    </location>
</feature>
<evidence type="ECO:0000256" key="7">
    <source>
        <dbReference type="SAM" id="MobiDB-lite"/>
    </source>
</evidence>
<feature type="region of interest" description="Disordered" evidence="7">
    <location>
        <begin position="426"/>
        <end position="446"/>
    </location>
</feature>
<protein>
    <submittedName>
        <fullName evidence="9">S8 family serine peptidase</fullName>
    </submittedName>
</protein>
<dbReference type="PROSITE" id="PS00137">
    <property type="entry name" value="SUBTILASE_HIS"/>
    <property type="match status" value="1"/>
</dbReference>
<dbReference type="CDD" id="cd07498">
    <property type="entry name" value="Peptidases_S8_15"/>
    <property type="match status" value="1"/>
</dbReference>
<feature type="active site" description="Charge relay system" evidence="5">
    <location>
        <position position="457"/>
    </location>
</feature>
<evidence type="ECO:0000259" key="8">
    <source>
        <dbReference type="Pfam" id="PF00082"/>
    </source>
</evidence>
<sequence length="536" mass="56103">MISFRYGGAQGVRHELQDQDDLVVVRTWRRGARHDVSPLSARSRAARDQLTPLFGFPLAGVGVYGAPPGAAPELSSTLDADPEIQFAGRGLRDEHGAPVLYTENVFVRFATGTTPGARERLLRAAGLVVKREVEYAPDAFFVAAPPGTGRDVFAIAEELLEHEEIDLCHPELLREVSRKRAFPQQWHLAAAVVEGEHIDAHAGVVAAWGVSRGEGTTICVIDDGVDVGHEEFASAGKIVAPRSLSGLRGGDPRPGDGDNHGTACAGVACADGNWGASGVAPAARLMPIRLVSGLGSQDEADAFAWAADNGADVISVSWGPPDGPWWNPQDPAHDRRVPMPDSTRLAIDHAVTAGRGGRGCVIVWAAGNGAESVDNDGYASYEKVIAVAACNDSGRQSAYSDHGAAIWCAFPSSDGVPSRTPGIWTTDRSGNDGYNPGGGGALGDSGGDYTNSFGGTSSAAPGVAGVAALVLSVAPELSWTEVREVLRTSCERIDDGPGEYDENGHSDRYGYGRIDAELAVAKVRARRTLTAPSSDG</sequence>
<gene>
    <name evidence="9" type="ORF">ACFQRF_13130</name>
</gene>
<evidence type="ECO:0000256" key="4">
    <source>
        <dbReference type="ARBA" id="ARBA00022825"/>
    </source>
</evidence>
<dbReference type="PANTHER" id="PTHR42884:SF14">
    <property type="entry name" value="NEUROENDOCRINE CONVERTASE 1"/>
    <property type="match status" value="1"/>
</dbReference>
<keyword evidence="10" id="KW-1185">Reference proteome</keyword>
<dbReference type="RefSeq" id="WP_379871334.1">
    <property type="nucleotide sequence ID" value="NZ_JBHTBH010000005.1"/>
</dbReference>
<evidence type="ECO:0000313" key="10">
    <source>
        <dbReference type="Proteomes" id="UP001596540"/>
    </source>
</evidence>
<feature type="active site" description="Charge relay system" evidence="5">
    <location>
        <position position="222"/>
    </location>
</feature>
<feature type="domain" description="Peptidase S8/S53" evidence="8">
    <location>
        <begin position="213"/>
        <end position="512"/>
    </location>
</feature>
<evidence type="ECO:0000256" key="3">
    <source>
        <dbReference type="ARBA" id="ARBA00022801"/>
    </source>
</evidence>
<keyword evidence="2 5" id="KW-0645">Protease</keyword>
<dbReference type="Pfam" id="PF00082">
    <property type="entry name" value="Peptidase_S8"/>
    <property type="match status" value="1"/>
</dbReference>
<dbReference type="InterPro" id="IPR034054">
    <property type="entry name" value="Pep_S8_PrcA"/>
</dbReference>
<dbReference type="PANTHER" id="PTHR42884">
    <property type="entry name" value="PROPROTEIN CONVERTASE SUBTILISIN/KEXIN-RELATED"/>
    <property type="match status" value="1"/>
</dbReference>
<comment type="caution">
    <text evidence="9">The sequence shown here is derived from an EMBL/GenBank/DDBJ whole genome shotgun (WGS) entry which is preliminary data.</text>
</comment>